<keyword evidence="2" id="KW-1185">Reference proteome</keyword>
<dbReference type="KEGG" id="iag:Igag_0702"/>
<evidence type="ECO:0000313" key="2">
    <source>
        <dbReference type="Proteomes" id="UP000001304"/>
    </source>
</evidence>
<accession>E0SSY2</accession>
<dbReference type="BioCyc" id="IAGG583356:GHAH-698-MONOMER"/>
<name>E0SSY2_IGNAA</name>
<organism evidence="1 2">
    <name type="scientific">Ignisphaera aggregans (strain DSM 17230 / JCM 13409 / AQ1.S1)</name>
    <dbReference type="NCBI Taxonomy" id="583356"/>
    <lineage>
        <taxon>Archaea</taxon>
        <taxon>Thermoproteota</taxon>
        <taxon>Thermoprotei</taxon>
        <taxon>Desulfurococcales</taxon>
        <taxon>Desulfurococcaceae</taxon>
        <taxon>Ignisphaera</taxon>
    </lineage>
</organism>
<dbReference type="HOGENOM" id="CLU_1976494_0_0_2"/>
<proteinExistence type="predicted"/>
<sequence>MDIKIYNGLISTLYSVRKVVLMEGIVEALRKLGELDTYQLFEEEYTVFMDIATKILGNRVEVERDVIDKMLRHYNGAIFLGSRIKNMASINWMLESEERDMIIKFILSRIEDMRQKLIDVIEHLRR</sequence>
<dbReference type="Proteomes" id="UP000001304">
    <property type="component" value="Chromosome"/>
</dbReference>
<dbReference type="AlphaFoldDB" id="E0SSY2"/>
<reference evidence="1 2" key="1">
    <citation type="journal article" date="2010" name="Stand. Genomic Sci.">
        <title>Complete genome sequence of Ignisphaera aggregans type strain (AQ1.S1).</title>
        <authorList>
            <person name="Goker M."/>
            <person name="Held B."/>
            <person name="Lapidus A."/>
            <person name="Nolan M."/>
            <person name="Spring S."/>
            <person name="Yasawong M."/>
            <person name="Lucas S."/>
            <person name="Glavina Del Rio T."/>
            <person name="Tice H."/>
            <person name="Cheng J.F."/>
            <person name="Goodwin L."/>
            <person name="Tapia R."/>
            <person name="Pitluck S."/>
            <person name="Liolios K."/>
            <person name="Ivanova N."/>
            <person name="Mavromatis K."/>
            <person name="Mikhailova N."/>
            <person name="Pati A."/>
            <person name="Chen A."/>
            <person name="Palaniappan K."/>
            <person name="Brambilla E."/>
            <person name="Land M."/>
            <person name="Hauser L."/>
            <person name="Chang Y.J."/>
            <person name="Jeffries C.D."/>
            <person name="Brettin T."/>
            <person name="Detter J.C."/>
            <person name="Han C."/>
            <person name="Rohde M."/>
            <person name="Sikorski J."/>
            <person name="Woyke T."/>
            <person name="Bristow J."/>
            <person name="Eisen J.A."/>
            <person name="Markowitz V."/>
            <person name="Hugenholtz P."/>
            <person name="Kyrpides N.C."/>
            <person name="Klenk H.P."/>
        </authorList>
    </citation>
    <scope>NUCLEOTIDE SEQUENCE [LARGE SCALE GENOMIC DNA]</scope>
    <source>
        <strain evidence="2">DSM 17230 / JCM 13409 / AQ1.S1</strain>
    </source>
</reference>
<dbReference type="EMBL" id="CP002098">
    <property type="protein sequence ID" value="ADM27532.1"/>
    <property type="molecule type" value="Genomic_DNA"/>
</dbReference>
<evidence type="ECO:0000313" key="1">
    <source>
        <dbReference type="EMBL" id="ADM27532.1"/>
    </source>
</evidence>
<protein>
    <submittedName>
        <fullName evidence="1">Uncharacterized protein</fullName>
    </submittedName>
</protein>
<gene>
    <name evidence="1" type="ordered locus">Igag_0702</name>
</gene>